<keyword evidence="1" id="KW-0472">Membrane</keyword>
<name>G7Q8V5_9BACT</name>
<sequence length="624" mass="66198">MQPYTKGLVVQKLLRELKRSSAGASLLWAIAALVVVGGLGAAVAVMSPSTVQSKLEQEAAMRAYYNANSGLNFIYSIERTSEAGGVPYANFLNAVNSGNVVTYPLADGGEFSFQINSLNTDGNNGNYAIDSLVGTVDDSSGGKRYSYVIYGGGKGSSTNKPYVPVKTQSGASKYVLFSQNQDVSVAGAATITGSIYSKSFTIEQTTLDGDIVSQGDVKLNYNSKIKGNTCAKKSVYLAQSSVVKGDVNAQDSVYMDTGCSVEGSVNAINNIILGTPVDIDGSKRSGCCYVIGKDLNAGGYIVTADQTVIGKVSEKTSDGKVIDIYYPSSVRADGRIRIWEHTKLGSETMPGTVYSSGQLDIGQQCNIFGNVYSNAAANVEQDTTVYGDLYLGGKLFIKSCPFKVSGVVSSLGIDATSCRNSSGNSFGRISGVTSFSLLAPNLPSPCVNEEGIKITSFSAGSASPNINKKPILPDKYGALKPNQNSSLYFTHGNYYFTSIEYAYAVKWYFDVSQGDINIFVVNDASINDRIDGGGGVFVSTDGSSYNPMLSVDKKFAANIYLEAHGNIDLQWGSNWFGTLMTTKSFSAGGKNTIIGQYATTGNGAAISWSANIDYVPSHYAMNNW</sequence>
<dbReference type="EMBL" id="CM001368">
    <property type="protein sequence ID" value="EHJ47441.1"/>
    <property type="molecule type" value="Genomic_DNA"/>
</dbReference>
<accession>G7Q8V5</accession>
<dbReference type="STRING" id="694327.DFW101_1433"/>
<dbReference type="AlphaFoldDB" id="G7Q8V5"/>
<keyword evidence="1" id="KW-0812">Transmembrane</keyword>
<dbReference type="RefSeq" id="WP_009180841.1">
    <property type="nucleotide sequence ID" value="NZ_CM001368.1"/>
</dbReference>
<dbReference type="OrthoDB" id="5448128at2"/>
<dbReference type="Proteomes" id="UP000004662">
    <property type="component" value="Chromosome"/>
</dbReference>
<keyword evidence="3" id="KW-1185">Reference proteome</keyword>
<organism evidence="2 3">
    <name type="scientific">Solidesulfovibrio carbinoliphilus subsp. oakridgensis</name>
    <dbReference type="NCBI Taxonomy" id="694327"/>
    <lineage>
        <taxon>Bacteria</taxon>
        <taxon>Pseudomonadati</taxon>
        <taxon>Thermodesulfobacteriota</taxon>
        <taxon>Desulfovibrionia</taxon>
        <taxon>Desulfovibrionales</taxon>
        <taxon>Desulfovibrionaceae</taxon>
        <taxon>Solidesulfovibrio</taxon>
    </lineage>
</organism>
<dbReference type="eggNOG" id="COG1664">
    <property type="taxonomic scope" value="Bacteria"/>
</dbReference>
<protein>
    <submittedName>
        <fullName evidence="2">Uncharacterized protein</fullName>
    </submittedName>
</protein>
<dbReference type="HOGENOM" id="CLU_437915_0_0_7"/>
<evidence type="ECO:0000313" key="2">
    <source>
        <dbReference type="EMBL" id="EHJ47441.1"/>
    </source>
</evidence>
<keyword evidence="1" id="KW-1133">Transmembrane helix</keyword>
<evidence type="ECO:0000313" key="3">
    <source>
        <dbReference type="Proteomes" id="UP000004662"/>
    </source>
</evidence>
<dbReference type="Gene3D" id="2.160.10.10">
    <property type="entry name" value="Hexapeptide repeat proteins"/>
    <property type="match status" value="1"/>
</dbReference>
<gene>
    <name evidence="2" type="ORF">DFW101_1433</name>
</gene>
<evidence type="ECO:0000256" key="1">
    <source>
        <dbReference type="SAM" id="Phobius"/>
    </source>
</evidence>
<reference evidence="3" key="1">
    <citation type="journal article" date="2015" name="Genome Announc.">
        <title>High-Quality Draft Genome Sequence of Desulfovibrio carbinoliphilus FW-101-2B, an Organic Acid-Oxidizing Sulfate-Reducing Bacterium Isolated from Uranium(VI)-Contaminated Groundwater.</title>
        <authorList>
            <person name="Ramsay B.D."/>
            <person name="Hwang C."/>
            <person name="Woo H.L."/>
            <person name="Carroll S.L."/>
            <person name="Lucas S."/>
            <person name="Han J."/>
            <person name="Lapidus A.L."/>
            <person name="Cheng J.F."/>
            <person name="Goodwin L.A."/>
            <person name="Pitluck S."/>
            <person name="Peters L."/>
            <person name="Chertkov O."/>
            <person name="Held B."/>
            <person name="Detter J.C."/>
            <person name="Han C.S."/>
            <person name="Tapia R."/>
            <person name="Land M.L."/>
            <person name="Hauser L.J."/>
            <person name="Kyrpides N.C."/>
            <person name="Ivanova N.N."/>
            <person name="Mikhailova N."/>
            <person name="Pagani I."/>
            <person name="Woyke T."/>
            <person name="Arkin A.P."/>
            <person name="Dehal P."/>
            <person name="Chivian D."/>
            <person name="Criddle C.S."/>
            <person name="Wu W."/>
            <person name="Chakraborty R."/>
            <person name="Hazen T.C."/>
            <person name="Fields M.W."/>
        </authorList>
    </citation>
    <scope>NUCLEOTIDE SEQUENCE [LARGE SCALE GENOMIC DNA]</scope>
    <source>
        <strain evidence="3">FW-101-2B</strain>
    </source>
</reference>
<proteinExistence type="predicted"/>
<feature type="transmembrane region" description="Helical" evidence="1">
    <location>
        <begin position="21"/>
        <end position="46"/>
    </location>
</feature>